<dbReference type="Proteomes" id="UP000434957">
    <property type="component" value="Unassembled WGS sequence"/>
</dbReference>
<evidence type="ECO:0000313" key="6">
    <source>
        <dbReference type="Proteomes" id="UP000434957"/>
    </source>
</evidence>
<protein>
    <submittedName>
        <fullName evidence="2">Uncharacterized protein</fullName>
    </submittedName>
</protein>
<dbReference type="Proteomes" id="UP000429607">
    <property type="component" value="Unassembled WGS sequence"/>
</dbReference>
<accession>A0A6A3MWJ1</accession>
<evidence type="ECO:0000313" key="5">
    <source>
        <dbReference type="Proteomes" id="UP000429607"/>
    </source>
</evidence>
<organism evidence="2 7">
    <name type="scientific">Phytophthora rubi</name>
    <dbReference type="NCBI Taxonomy" id="129364"/>
    <lineage>
        <taxon>Eukaryota</taxon>
        <taxon>Sar</taxon>
        <taxon>Stramenopiles</taxon>
        <taxon>Oomycota</taxon>
        <taxon>Peronosporomycetes</taxon>
        <taxon>Peronosporales</taxon>
        <taxon>Peronosporaceae</taxon>
        <taxon>Phytophthora</taxon>
    </lineage>
</organism>
<evidence type="ECO:0000313" key="7">
    <source>
        <dbReference type="Proteomes" id="UP000435112"/>
    </source>
</evidence>
<evidence type="ECO:0000313" key="4">
    <source>
        <dbReference type="EMBL" id="KAE9343207.1"/>
    </source>
</evidence>
<keyword evidence="6" id="KW-1185">Reference proteome</keyword>
<name>A0A6A3MWJ1_9STRA</name>
<proteinExistence type="predicted"/>
<dbReference type="OrthoDB" id="175806at2759"/>
<dbReference type="EMBL" id="QXFV01000444">
    <property type="protein sequence ID" value="KAE9037365.1"/>
    <property type="molecule type" value="Genomic_DNA"/>
</dbReference>
<evidence type="ECO:0000256" key="1">
    <source>
        <dbReference type="SAM" id="MobiDB-lite"/>
    </source>
</evidence>
<comment type="caution">
    <text evidence="2">The sequence shown here is derived from an EMBL/GenBank/DDBJ whole genome shotgun (WGS) entry which is preliminary data.</text>
</comment>
<reference evidence="5 7" key="1">
    <citation type="submission" date="2018-09" db="EMBL/GenBank/DDBJ databases">
        <title>Genomic investigation of the strawberry pathogen Phytophthora fragariae indicates pathogenicity is determined by transcriptional variation in three key races.</title>
        <authorList>
            <person name="Adams T.M."/>
            <person name="Armitage A.D."/>
            <person name="Sobczyk M.K."/>
            <person name="Bates H.J."/>
            <person name="Dunwell J.M."/>
            <person name="Nellist C.F."/>
            <person name="Harrison R.J."/>
        </authorList>
    </citation>
    <scope>NUCLEOTIDE SEQUENCE [LARGE SCALE GENOMIC DNA]</scope>
    <source>
        <strain evidence="3 5">SCRP249</strain>
        <strain evidence="2 7">SCRP324</strain>
        <strain evidence="4 6">SCRP333</strain>
    </source>
</reference>
<sequence length="124" mass="13148">MLTYGATDATPRASPVDAETPLISSHTQPTVTSVDHASTVQVHVCDYNGIAQPVEVAVGTTLSEVVDAAFQKPVFTTGGFLGFENGNLSMAQRVTAADATTWTADKPLKLKYKRDDSCDSCLIL</sequence>
<feature type="region of interest" description="Disordered" evidence="1">
    <location>
        <begin position="1"/>
        <end position="21"/>
    </location>
</feature>
<evidence type="ECO:0000313" key="2">
    <source>
        <dbReference type="EMBL" id="KAE9033174.1"/>
    </source>
</evidence>
<evidence type="ECO:0000313" key="3">
    <source>
        <dbReference type="EMBL" id="KAE9037365.1"/>
    </source>
</evidence>
<dbReference type="AlphaFoldDB" id="A0A6A3MWJ1"/>
<dbReference type="EMBL" id="QXFU01000454">
    <property type="protein sequence ID" value="KAE9033174.1"/>
    <property type="molecule type" value="Genomic_DNA"/>
</dbReference>
<gene>
    <name evidence="3" type="ORF">PR001_g8413</name>
    <name evidence="2" type="ORF">PR002_g8806</name>
    <name evidence="4" type="ORF">PR003_g9103</name>
</gene>
<dbReference type="Proteomes" id="UP000435112">
    <property type="component" value="Unassembled WGS sequence"/>
</dbReference>
<dbReference type="EMBL" id="QXFT01000466">
    <property type="protein sequence ID" value="KAE9343207.1"/>
    <property type="molecule type" value="Genomic_DNA"/>
</dbReference>